<name>A0A915JIS3_ROMCU</name>
<reference evidence="2" key="1">
    <citation type="submission" date="2022-11" db="UniProtKB">
        <authorList>
            <consortium name="WormBaseParasite"/>
        </authorList>
    </citation>
    <scope>IDENTIFICATION</scope>
</reference>
<evidence type="ECO:0000313" key="2">
    <source>
        <dbReference type="WBParaSite" id="nRc.2.0.1.t26054-RA"/>
    </source>
</evidence>
<dbReference type="Proteomes" id="UP000887565">
    <property type="component" value="Unplaced"/>
</dbReference>
<accession>A0A915JIS3</accession>
<proteinExistence type="predicted"/>
<dbReference type="AlphaFoldDB" id="A0A915JIS3"/>
<dbReference type="WBParaSite" id="nRc.2.0.1.t26054-RA">
    <property type="protein sequence ID" value="nRc.2.0.1.t26054-RA"/>
    <property type="gene ID" value="nRc.2.0.1.g26054"/>
</dbReference>
<keyword evidence="1" id="KW-1185">Reference proteome</keyword>
<protein>
    <submittedName>
        <fullName evidence="2">Uncharacterized protein</fullName>
    </submittedName>
</protein>
<evidence type="ECO:0000313" key="1">
    <source>
        <dbReference type="Proteomes" id="UP000887565"/>
    </source>
</evidence>
<organism evidence="1 2">
    <name type="scientific">Romanomermis culicivorax</name>
    <name type="common">Nematode worm</name>
    <dbReference type="NCBI Taxonomy" id="13658"/>
    <lineage>
        <taxon>Eukaryota</taxon>
        <taxon>Metazoa</taxon>
        <taxon>Ecdysozoa</taxon>
        <taxon>Nematoda</taxon>
        <taxon>Enoplea</taxon>
        <taxon>Dorylaimia</taxon>
        <taxon>Mermithida</taxon>
        <taxon>Mermithoidea</taxon>
        <taxon>Mermithidae</taxon>
        <taxon>Romanomermis</taxon>
    </lineage>
</organism>
<sequence length="248" mass="29028">MNQPTKKLISRSGIQPGTVCLSELIRESEKQPTNDGINQPTTNRFDARFLSTNIGRKLLPLTLFNKAQDNVRKFVQNSATCDRPASRKSSFTDPKPLKFKRVRRSRRRNATHNRDWSKFTRIPLNDKEVKVEGNNSWNKSPIFGYKILIFEQKTVKNVNFWYKMVTFDREIMKNVNQYSSLRRLKPNKFNLMIFLFAETSLKTWTGVILEHPFKISERRLFKDPRAAVIDKDSPPIINHRNSKLSNLV</sequence>